<dbReference type="InterPro" id="IPR000782">
    <property type="entry name" value="FAS1_domain"/>
</dbReference>
<feature type="domain" description="FAS1" evidence="2">
    <location>
        <begin position="49"/>
        <end position="188"/>
    </location>
</feature>
<evidence type="ECO:0000256" key="1">
    <source>
        <dbReference type="SAM" id="SignalP"/>
    </source>
</evidence>
<evidence type="ECO:0000313" key="4">
    <source>
        <dbReference type="Proteomes" id="UP000054558"/>
    </source>
</evidence>
<sequence length="278" mass="28900">MASSRRPLPSVLLVLSLVSLSSIRLHFVEAQLSPAPAPLSSELLFLNSSSSPCLQALGSSQYTLFAALVQQAGLVPGVLDALFNFGNRLTVMTPTDDALRNSVKDSALAFLGEPDKLQDLQNILLSHFVGQQLGSADLVNGTMLITLSGDPVVIQRNGGTVTADNQALLAGHFANTADCFFYELQGVIVPSTISAGALQAGLVPTTMVELLSAPKLPTRSNISDTNPTPAPVLTVDQKLVTATTPAAASSGMRLSAFKSLRAAVGTSSLLGLAAFMLI</sequence>
<evidence type="ECO:0000259" key="2">
    <source>
        <dbReference type="PROSITE" id="PS50213"/>
    </source>
</evidence>
<dbReference type="Gene3D" id="2.30.180.10">
    <property type="entry name" value="FAS1 domain"/>
    <property type="match status" value="1"/>
</dbReference>
<protein>
    <recommendedName>
        <fullName evidence="2">FAS1 domain-containing protein</fullName>
    </recommendedName>
</protein>
<dbReference type="PANTHER" id="PTHR32499">
    <property type="entry name" value="FASCICLIN-LIKE ARABINOGALACTAN PROTEIN 16"/>
    <property type="match status" value="1"/>
</dbReference>
<dbReference type="EMBL" id="DF236963">
    <property type="protein sequence ID" value="GAQ78483.1"/>
    <property type="molecule type" value="Genomic_DNA"/>
</dbReference>
<organism evidence="3 4">
    <name type="scientific">Klebsormidium nitens</name>
    <name type="common">Green alga</name>
    <name type="synonym">Ulothrix nitens</name>
    <dbReference type="NCBI Taxonomy" id="105231"/>
    <lineage>
        <taxon>Eukaryota</taxon>
        <taxon>Viridiplantae</taxon>
        <taxon>Streptophyta</taxon>
        <taxon>Klebsormidiophyceae</taxon>
        <taxon>Klebsormidiales</taxon>
        <taxon>Klebsormidiaceae</taxon>
        <taxon>Klebsormidium</taxon>
    </lineage>
</organism>
<feature type="chain" id="PRO_5012463105" description="FAS1 domain-containing protein" evidence="1">
    <location>
        <begin position="31"/>
        <end position="278"/>
    </location>
</feature>
<dbReference type="PANTHER" id="PTHR32499:SF22">
    <property type="entry name" value="FAS1 DOMAIN-CONTAINING PROTEIN"/>
    <property type="match status" value="1"/>
</dbReference>
<dbReference type="AlphaFoldDB" id="A0A1Y1HKK3"/>
<evidence type="ECO:0000313" key="3">
    <source>
        <dbReference type="EMBL" id="GAQ78483.1"/>
    </source>
</evidence>
<proteinExistence type="predicted"/>
<name>A0A1Y1HKK3_KLENI</name>
<reference evidence="3 4" key="1">
    <citation type="journal article" date="2014" name="Nat. Commun.">
        <title>Klebsormidium flaccidum genome reveals primary factors for plant terrestrial adaptation.</title>
        <authorList>
            <person name="Hori K."/>
            <person name="Maruyama F."/>
            <person name="Fujisawa T."/>
            <person name="Togashi T."/>
            <person name="Yamamoto N."/>
            <person name="Seo M."/>
            <person name="Sato S."/>
            <person name="Yamada T."/>
            <person name="Mori H."/>
            <person name="Tajima N."/>
            <person name="Moriyama T."/>
            <person name="Ikeuchi M."/>
            <person name="Watanabe M."/>
            <person name="Wada H."/>
            <person name="Kobayashi K."/>
            <person name="Saito M."/>
            <person name="Masuda T."/>
            <person name="Sasaki-Sekimoto Y."/>
            <person name="Mashiguchi K."/>
            <person name="Awai K."/>
            <person name="Shimojima M."/>
            <person name="Masuda S."/>
            <person name="Iwai M."/>
            <person name="Nobusawa T."/>
            <person name="Narise T."/>
            <person name="Kondo S."/>
            <person name="Saito H."/>
            <person name="Sato R."/>
            <person name="Murakawa M."/>
            <person name="Ihara Y."/>
            <person name="Oshima-Yamada Y."/>
            <person name="Ohtaka K."/>
            <person name="Satoh M."/>
            <person name="Sonobe K."/>
            <person name="Ishii M."/>
            <person name="Ohtani R."/>
            <person name="Kanamori-Sato M."/>
            <person name="Honoki R."/>
            <person name="Miyazaki D."/>
            <person name="Mochizuki H."/>
            <person name="Umetsu J."/>
            <person name="Higashi K."/>
            <person name="Shibata D."/>
            <person name="Kamiya Y."/>
            <person name="Sato N."/>
            <person name="Nakamura Y."/>
            <person name="Tabata S."/>
            <person name="Ida S."/>
            <person name="Kurokawa K."/>
            <person name="Ohta H."/>
        </authorList>
    </citation>
    <scope>NUCLEOTIDE SEQUENCE [LARGE SCALE GENOMIC DNA]</scope>
    <source>
        <strain evidence="3 4">NIES-2285</strain>
    </source>
</reference>
<keyword evidence="4" id="KW-1185">Reference proteome</keyword>
<gene>
    <name evidence="3" type="ORF">KFL_000140020</name>
</gene>
<dbReference type="Pfam" id="PF02469">
    <property type="entry name" value="Fasciclin"/>
    <property type="match status" value="1"/>
</dbReference>
<dbReference type="PROSITE" id="PS50213">
    <property type="entry name" value="FAS1"/>
    <property type="match status" value="1"/>
</dbReference>
<dbReference type="SUPFAM" id="SSF82153">
    <property type="entry name" value="FAS1 domain"/>
    <property type="match status" value="1"/>
</dbReference>
<feature type="signal peptide" evidence="1">
    <location>
        <begin position="1"/>
        <end position="30"/>
    </location>
</feature>
<dbReference type="InterPro" id="IPR044654">
    <property type="entry name" value="FLA15/16/17/18"/>
</dbReference>
<keyword evidence="1" id="KW-0732">Signal</keyword>
<dbReference type="InterPro" id="IPR036378">
    <property type="entry name" value="FAS1_dom_sf"/>
</dbReference>
<accession>A0A1Y1HKK3</accession>
<dbReference type="Proteomes" id="UP000054558">
    <property type="component" value="Unassembled WGS sequence"/>
</dbReference>